<dbReference type="Proteomes" id="UP000231343">
    <property type="component" value="Unassembled WGS sequence"/>
</dbReference>
<sequence>MLDFQGVSTPSSSSLRSEAGRLFREYKQVHPRLTPTHLATIGTFFVITLISFLKAYHEQDLPAWLILPFALFILSATLLPIQLSRFNQEKKALRPLETPSLLTLVLEQITANNFDYASTLFTSIKTDSPKIWAKIITILMSRKEASSPQQASCLDILIGMAQDSNAKTTKMPGASGLAAVFAVFDDDLPAAKRAIEGINSITVARASLEMIRTAQKKAKNSSQRNNLMEVEKRCLSKLASLMNTFVIQTSLDSENNSSLDKLFQGVSFSLILFGYLSPNGGALMPKPTKPLVPQEKQRDLLDALQGIIEKANEVLGSNQNIQGLLSSAVLGIDLDRIVGEVSASLPRLLFPRTRAADLIELAAELSEANPD</sequence>
<dbReference type="EMBL" id="PEYM01000007">
    <property type="protein sequence ID" value="PIS31626.1"/>
    <property type="molecule type" value="Genomic_DNA"/>
</dbReference>
<accession>A0A2H0Y1Q5</accession>
<proteinExistence type="predicted"/>
<feature type="transmembrane region" description="Helical" evidence="1">
    <location>
        <begin position="63"/>
        <end position="81"/>
    </location>
</feature>
<keyword evidence="1" id="KW-1133">Transmembrane helix</keyword>
<gene>
    <name evidence="2" type="ORF">COT42_00730</name>
</gene>
<evidence type="ECO:0000313" key="3">
    <source>
        <dbReference type="Proteomes" id="UP000231343"/>
    </source>
</evidence>
<organism evidence="2 3">
    <name type="scientific">Candidatus Saganbacteria bacterium CG08_land_8_20_14_0_20_45_16</name>
    <dbReference type="NCBI Taxonomy" id="2014293"/>
    <lineage>
        <taxon>Bacteria</taxon>
        <taxon>Bacillati</taxon>
        <taxon>Saganbacteria</taxon>
    </lineage>
</organism>
<protein>
    <submittedName>
        <fullName evidence="2">Uncharacterized protein</fullName>
    </submittedName>
</protein>
<dbReference type="AlphaFoldDB" id="A0A2H0Y1Q5"/>
<name>A0A2H0Y1Q5_UNCSA</name>
<evidence type="ECO:0000313" key="2">
    <source>
        <dbReference type="EMBL" id="PIS31626.1"/>
    </source>
</evidence>
<keyword evidence="1" id="KW-0472">Membrane</keyword>
<comment type="caution">
    <text evidence="2">The sequence shown here is derived from an EMBL/GenBank/DDBJ whole genome shotgun (WGS) entry which is preliminary data.</text>
</comment>
<reference evidence="2 3" key="1">
    <citation type="submission" date="2017-09" db="EMBL/GenBank/DDBJ databases">
        <title>Depth-based differentiation of microbial function through sediment-hosted aquifers and enrichment of novel symbionts in the deep terrestrial subsurface.</title>
        <authorList>
            <person name="Probst A.J."/>
            <person name="Ladd B."/>
            <person name="Jarett J.K."/>
            <person name="Geller-Mcgrath D.E."/>
            <person name="Sieber C.M."/>
            <person name="Emerson J.B."/>
            <person name="Anantharaman K."/>
            <person name="Thomas B.C."/>
            <person name="Malmstrom R."/>
            <person name="Stieglmeier M."/>
            <person name="Klingl A."/>
            <person name="Woyke T."/>
            <person name="Ryan C.M."/>
            <person name="Banfield J.F."/>
        </authorList>
    </citation>
    <scope>NUCLEOTIDE SEQUENCE [LARGE SCALE GENOMIC DNA]</scope>
    <source>
        <strain evidence="2">CG08_land_8_20_14_0_20_45_16</strain>
    </source>
</reference>
<keyword evidence="1" id="KW-0812">Transmembrane</keyword>
<evidence type="ECO:0000256" key="1">
    <source>
        <dbReference type="SAM" id="Phobius"/>
    </source>
</evidence>
<feature type="transmembrane region" description="Helical" evidence="1">
    <location>
        <begin position="37"/>
        <end position="57"/>
    </location>
</feature>